<evidence type="ECO:0000256" key="2">
    <source>
        <dbReference type="ARBA" id="ARBA00022723"/>
    </source>
</evidence>
<organism evidence="9 10">
    <name type="scientific">Nestor notabilis</name>
    <name type="common">Kea</name>
    <dbReference type="NCBI Taxonomy" id="176057"/>
    <lineage>
        <taxon>Eukaryota</taxon>
        <taxon>Metazoa</taxon>
        <taxon>Chordata</taxon>
        <taxon>Craniata</taxon>
        <taxon>Vertebrata</taxon>
        <taxon>Euteleostomi</taxon>
        <taxon>Archelosauria</taxon>
        <taxon>Archosauria</taxon>
        <taxon>Dinosauria</taxon>
        <taxon>Saurischia</taxon>
        <taxon>Theropoda</taxon>
        <taxon>Coelurosauria</taxon>
        <taxon>Aves</taxon>
        <taxon>Neognathae</taxon>
        <taxon>Neoaves</taxon>
        <taxon>Telluraves</taxon>
        <taxon>Australaves</taxon>
        <taxon>Psittaciformes</taxon>
        <taxon>Psittacidae</taxon>
        <taxon>Nestor</taxon>
    </lineage>
</organism>
<evidence type="ECO:0000256" key="3">
    <source>
        <dbReference type="ARBA" id="ARBA00022771"/>
    </source>
</evidence>
<feature type="non-terminal residue" evidence="9">
    <location>
        <position position="1"/>
    </location>
</feature>
<dbReference type="AlphaFoldDB" id="A0A091T0C3"/>
<dbReference type="InterPro" id="IPR049899">
    <property type="entry name" value="Znf_C2HC_C3H"/>
</dbReference>
<feature type="compositionally biased region" description="Basic and acidic residues" evidence="7">
    <location>
        <begin position="66"/>
        <end position="90"/>
    </location>
</feature>
<feature type="domain" description="C2HC/C3H-type" evidence="8">
    <location>
        <begin position="130"/>
        <end position="159"/>
    </location>
</feature>
<feature type="non-terminal residue" evidence="9">
    <location>
        <position position="168"/>
    </location>
</feature>
<dbReference type="InterPro" id="IPR026104">
    <property type="entry name" value="ZNF_C2HC_dom_1C"/>
</dbReference>
<dbReference type="GO" id="GO:0008270">
    <property type="term" value="F:zinc ion binding"/>
    <property type="evidence" value="ECO:0007669"/>
    <property type="project" value="UniProtKB-KW"/>
</dbReference>
<dbReference type="PROSITE" id="PS52027">
    <property type="entry name" value="ZF_C2HC_C3H"/>
    <property type="match status" value="2"/>
</dbReference>
<evidence type="ECO:0000313" key="9">
    <source>
        <dbReference type="EMBL" id="KFQ49483.1"/>
    </source>
</evidence>
<keyword evidence="2" id="KW-0479">Metal-binding</keyword>
<evidence type="ECO:0000313" key="10">
    <source>
        <dbReference type="Proteomes" id="UP000053840"/>
    </source>
</evidence>
<comment type="similarity">
    <text evidence="1">Belongs to the ZC2HC1 family.</text>
</comment>
<evidence type="ECO:0000256" key="6">
    <source>
        <dbReference type="PROSITE-ProRule" id="PRU01371"/>
    </source>
</evidence>
<dbReference type="Proteomes" id="UP000053840">
    <property type="component" value="Unassembled WGS sequence"/>
</dbReference>
<evidence type="ECO:0000256" key="5">
    <source>
        <dbReference type="ARBA" id="ARBA00023054"/>
    </source>
</evidence>
<reference evidence="9 10" key="1">
    <citation type="submission" date="2014-04" db="EMBL/GenBank/DDBJ databases">
        <title>Genome evolution of avian class.</title>
        <authorList>
            <person name="Zhang G."/>
            <person name="Li C."/>
        </authorList>
    </citation>
    <scope>NUCLEOTIDE SEQUENCE [LARGE SCALE GENOMIC DNA]</scope>
    <source>
        <strain evidence="9">BGI_N333</strain>
    </source>
</reference>
<dbReference type="EMBL" id="KK939379">
    <property type="protein sequence ID" value="KFQ49483.1"/>
    <property type="molecule type" value="Genomic_DNA"/>
</dbReference>
<feature type="domain" description="C2HC/C3H-type" evidence="8">
    <location>
        <begin position="22"/>
        <end position="51"/>
    </location>
</feature>
<keyword evidence="4" id="KW-0862">Zinc</keyword>
<proteinExistence type="inferred from homology"/>
<evidence type="ECO:0000256" key="4">
    <source>
        <dbReference type="ARBA" id="ARBA00022833"/>
    </source>
</evidence>
<keyword evidence="10" id="KW-1185">Reference proteome</keyword>
<keyword evidence="3 6" id="KW-0863">Zinc-finger</keyword>
<name>A0A091T0C3_NESNO</name>
<dbReference type="Pfam" id="PF13913">
    <property type="entry name" value="zf-C2HC_2"/>
    <property type="match status" value="2"/>
</dbReference>
<dbReference type="PANTHER" id="PTHR14649">
    <property type="entry name" value="ZINC FINGER C2HC DOMAIN-CONTAINING PROTEIN 1C"/>
    <property type="match status" value="1"/>
</dbReference>
<protein>
    <submittedName>
        <fullName evidence="9">Zinc finger C2HC domain-containing protein 1C</fullName>
    </submittedName>
</protein>
<feature type="compositionally biased region" description="Pro residues" evidence="7">
    <location>
        <begin position="159"/>
        <end position="168"/>
    </location>
</feature>
<evidence type="ECO:0000259" key="8">
    <source>
        <dbReference type="PROSITE" id="PS52027"/>
    </source>
</evidence>
<feature type="region of interest" description="Disordered" evidence="7">
    <location>
        <begin position="66"/>
        <end position="91"/>
    </location>
</feature>
<evidence type="ECO:0000256" key="7">
    <source>
        <dbReference type="SAM" id="MobiDB-lite"/>
    </source>
</evidence>
<sequence length="168" mass="19038">SVDHPSTKVLCMQADSAVEQGKLGQCSVCGRNFLCTRLEKHISICSKIQGSRREVFDSSKARAKGTDLEEYQQLKDSEGPESKSLRENNRKQKHAALIRTMREARKVQQVLSKGGKVSEVPQMPPIENPDYVACPYCTRRFAPRVAERHVPKCKTIKNRPPPPPQRRR</sequence>
<keyword evidence="5" id="KW-0175">Coiled coil</keyword>
<gene>
    <name evidence="9" type="ORF">N333_08371</name>
</gene>
<dbReference type="PANTHER" id="PTHR14649:SF1">
    <property type="entry name" value="ZINC FINGER C2HC DOMAIN-CONTAINING PROTEIN 1C"/>
    <property type="match status" value="1"/>
</dbReference>
<feature type="region of interest" description="Disordered" evidence="7">
    <location>
        <begin position="147"/>
        <end position="168"/>
    </location>
</feature>
<dbReference type="Gene3D" id="3.30.160.60">
    <property type="entry name" value="Classic Zinc Finger"/>
    <property type="match status" value="2"/>
</dbReference>
<accession>A0A091T0C3</accession>
<evidence type="ECO:0000256" key="1">
    <source>
        <dbReference type="ARBA" id="ARBA00010843"/>
    </source>
</evidence>